<feature type="region of interest" description="Disordered" evidence="9">
    <location>
        <begin position="331"/>
        <end position="357"/>
    </location>
</feature>
<protein>
    <recommendedName>
        <fullName evidence="2">bacterial luciferase</fullName>
        <ecNumber evidence="2">1.14.14.3</ecNumber>
    </recommendedName>
</protein>
<dbReference type="InterPro" id="IPR050766">
    <property type="entry name" value="Bact_Lucif_Oxidored"/>
</dbReference>
<evidence type="ECO:0000313" key="12">
    <source>
        <dbReference type="Proteomes" id="UP000053246"/>
    </source>
</evidence>
<evidence type="ECO:0000256" key="6">
    <source>
        <dbReference type="ARBA" id="ARBA00023223"/>
    </source>
</evidence>
<reference evidence="11 12" key="1">
    <citation type="submission" date="2015-10" db="EMBL/GenBank/DDBJ databases">
        <authorList>
            <person name="Ju K.-S."/>
            <person name="Doroghazi J.R."/>
            <person name="Metcalf W.W."/>
        </authorList>
    </citation>
    <scope>NUCLEOTIDE SEQUENCE [LARGE SCALE GENOMIC DNA]</scope>
    <source>
        <strain evidence="11 12">NRRL B-24793</strain>
    </source>
</reference>
<sequence>MNVHLFLLAGHRPGATHATALADAHAYGRAAEAAGYAGVWIAEHHFISYGVCPSAITFAAHLLGATRTITVGTAACILSNRHPVALGEEAVLLDELSGGRFRLGVGRGGPWVDLEVFGTGLDGFHTGFHDALELLGRWLSGAPTVAGNDRFPFRPVSVVPRPARRIPVWVAATSPTTVDLAAQHGMPLLLGLHADLDEKTSLLDRYARAAAAHGHDVNRVGHASVHLAHIEDDDEQAADAVRVGLPALLAGTREYIRLDGTPAGPPDLSSYVERLAAIHPVGSPRRCKEALEQAAALPGVRHLLLMVEGVGGRDRTLDTIHRIARDVLGKSTEGSRGMPMAPTARADASTAWCRDRG</sequence>
<dbReference type="InterPro" id="IPR011251">
    <property type="entry name" value="Luciferase-like_dom"/>
</dbReference>
<dbReference type="AlphaFoldDB" id="A0A9X0HZC7"/>
<evidence type="ECO:0000256" key="2">
    <source>
        <dbReference type="ARBA" id="ARBA00012106"/>
    </source>
</evidence>
<evidence type="ECO:0000256" key="7">
    <source>
        <dbReference type="ARBA" id="ARBA00023262"/>
    </source>
</evidence>
<evidence type="ECO:0000256" key="4">
    <source>
        <dbReference type="ARBA" id="ARBA00023002"/>
    </source>
</evidence>
<dbReference type="InterPro" id="IPR002103">
    <property type="entry name" value="Luciferase_bac/NFP"/>
</dbReference>
<evidence type="ECO:0000256" key="3">
    <source>
        <dbReference type="ARBA" id="ARBA00022630"/>
    </source>
</evidence>
<accession>A0A9X0HZC7</accession>
<keyword evidence="7" id="KW-0599">Photoprotein</keyword>
<dbReference type="InterPro" id="IPR036661">
    <property type="entry name" value="Luciferase-like_sf"/>
</dbReference>
<evidence type="ECO:0000256" key="5">
    <source>
        <dbReference type="ARBA" id="ARBA00023033"/>
    </source>
</evidence>
<name>A0A9X0HZC7_9ACTN</name>
<evidence type="ECO:0000259" key="10">
    <source>
        <dbReference type="Pfam" id="PF00296"/>
    </source>
</evidence>
<dbReference type="RefSeq" id="WP_013733107.1">
    <property type="nucleotide sequence ID" value="NZ_LMWI01000002.1"/>
</dbReference>
<dbReference type="PANTHER" id="PTHR30137:SF8">
    <property type="entry name" value="BLR5498 PROTEIN"/>
    <property type="match status" value="1"/>
</dbReference>
<feature type="domain" description="Luciferase-like" evidence="10">
    <location>
        <begin position="1"/>
        <end position="297"/>
    </location>
</feature>
<dbReference type="PANTHER" id="PTHR30137">
    <property type="entry name" value="LUCIFERASE-LIKE MONOOXYGENASE"/>
    <property type="match status" value="1"/>
</dbReference>
<keyword evidence="3" id="KW-0285">Flavoprotein</keyword>
<comment type="subunit">
    <text evidence="1">Heterodimer of an alpha and a beta chain.</text>
</comment>
<keyword evidence="5" id="KW-0503">Monooxygenase</keyword>
<keyword evidence="12" id="KW-1185">Reference proteome</keyword>
<gene>
    <name evidence="11" type="ORF">ADL17_12010</name>
</gene>
<comment type="caution">
    <text evidence="11">The sequence shown here is derived from an EMBL/GenBank/DDBJ whole genome shotgun (WGS) entry which is preliminary data.</text>
</comment>
<dbReference type="Pfam" id="PF00296">
    <property type="entry name" value="Bac_luciferase"/>
    <property type="match status" value="1"/>
</dbReference>
<dbReference type="SUPFAM" id="SSF51679">
    <property type="entry name" value="Bacterial luciferase-like"/>
    <property type="match status" value="1"/>
</dbReference>
<proteinExistence type="predicted"/>
<evidence type="ECO:0000256" key="9">
    <source>
        <dbReference type="SAM" id="MobiDB-lite"/>
    </source>
</evidence>
<comment type="catalytic activity">
    <reaction evidence="8">
        <text>a long-chain fatty aldehyde + FMNH2 + O2 = a long-chain fatty acid + hnu + FMN + H2O + 2 H(+)</text>
        <dbReference type="Rhea" id="RHEA:17181"/>
        <dbReference type="ChEBI" id="CHEBI:15377"/>
        <dbReference type="ChEBI" id="CHEBI:15378"/>
        <dbReference type="ChEBI" id="CHEBI:15379"/>
        <dbReference type="ChEBI" id="CHEBI:17176"/>
        <dbReference type="ChEBI" id="CHEBI:30212"/>
        <dbReference type="ChEBI" id="CHEBI:57560"/>
        <dbReference type="ChEBI" id="CHEBI:57618"/>
        <dbReference type="ChEBI" id="CHEBI:58210"/>
        <dbReference type="EC" id="1.14.14.3"/>
    </reaction>
</comment>
<evidence type="ECO:0000313" key="11">
    <source>
        <dbReference type="EMBL" id="KUJ43970.1"/>
    </source>
</evidence>
<dbReference type="GO" id="GO:0047646">
    <property type="term" value="F:alkanal monooxygenase (FMN-linked) activity"/>
    <property type="evidence" value="ECO:0007669"/>
    <property type="project" value="UniProtKB-EC"/>
</dbReference>
<dbReference type="EMBL" id="LMWI01000002">
    <property type="protein sequence ID" value="KUJ43970.1"/>
    <property type="molecule type" value="Genomic_DNA"/>
</dbReference>
<dbReference type="GO" id="GO:0005829">
    <property type="term" value="C:cytosol"/>
    <property type="evidence" value="ECO:0007669"/>
    <property type="project" value="TreeGrafter"/>
</dbReference>
<dbReference type="OMA" id="WVDLEVF"/>
<keyword evidence="6" id="KW-0455">Luminescence</keyword>
<dbReference type="GO" id="GO:0008218">
    <property type="term" value="P:bioluminescence"/>
    <property type="evidence" value="ECO:0007669"/>
    <property type="project" value="UniProtKB-KW"/>
</dbReference>
<dbReference type="Proteomes" id="UP000053246">
    <property type="component" value="Unassembled WGS sequence"/>
</dbReference>
<dbReference type="Gene3D" id="3.20.20.30">
    <property type="entry name" value="Luciferase-like domain"/>
    <property type="match status" value="1"/>
</dbReference>
<evidence type="ECO:0000256" key="8">
    <source>
        <dbReference type="ARBA" id="ARBA00048737"/>
    </source>
</evidence>
<evidence type="ECO:0000256" key="1">
    <source>
        <dbReference type="ARBA" id="ARBA00011870"/>
    </source>
</evidence>
<dbReference type="PRINTS" id="PR00089">
    <property type="entry name" value="LUCIFERASE"/>
</dbReference>
<organism evidence="11 12">
    <name type="scientific">Micromonospora maris</name>
    <dbReference type="NCBI Taxonomy" id="1003110"/>
    <lineage>
        <taxon>Bacteria</taxon>
        <taxon>Bacillati</taxon>
        <taxon>Actinomycetota</taxon>
        <taxon>Actinomycetes</taxon>
        <taxon>Micromonosporales</taxon>
        <taxon>Micromonosporaceae</taxon>
        <taxon>Micromonospora</taxon>
    </lineage>
</organism>
<keyword evidence="4" id="KW-0560">Oxidoreductase</keyword>
<dbReference type="EC" id="1.14.14.3" evidence="2"/>